<proteinExistence type="predicted"/>
<feature type="chain" id="PRO_5021851239" evidence="1">
    <location>
        <begin position="26"/>
        <end position="130"/>
    </location>
</feature>
<feature type="signal peptide" evidence="1">
    <location>
        <begin position="1"/>
        <end position="25"/>
    </location>
</feature>
<name>A0A561QSK5_9HYPH</name>
<evidence type="ECO:0000313" key="2">
    <source>
        <dbReference type="EMBL" id="TWF53266.1"/>
    </source>
</evidence>
<accession>A0A561QSK5</accession>
<evidence type="ECO:0000256" key="1">
    <source>
        <dbReference type="SAM" id="SignalP"/>
    </source>
</evidence>
<dbReference type="RefSeq" id="WP_145638954.1">
    <property type="nucleotide sequence ID" value="NZ_VIWP01000004.1"/>
</dbReference>
<keyword evidence="1" id="KW-0732">Signal</keyword>
<sequence>MFGRKFYCVAALFIVAAGPATSASAQQAAKFSPVKLTAEQVNTVQRGVRKSLKDPESARFGGFAAAAESPNAITVCGVVNAKNSYGGYTGNQPFIGLLFGKSYLVGKIGGSQQEAAVVITMCRQRGMDVR</sequence>
<dbReference type="OrthoDB" id="9811083at2"/>
<reference evidence="2 3" key="1">
    <citation type="submission" date="2019-06" db="EMBL/GenBank/DDBJ databases">
        <title>Sorghum-associated microbial communities from plants grown in Nebraska, USA.</title>
        <authorList>
            <person name="Schachtman D."/>
        </authorList>
    </citation>
    <scope>NUCLEOTIDE SEQUENCE [LARGE SCALE GENOMIC DNA]</scope>
    <source>
        <strain evidence="2 3">1225</strain>
    </source>
</reference>
<dbReference type="AlphaFoldDB" id="A0A561QSK5"/>
<dbReference type="EMBL" id="VIWP01000004">
    <property type="protein sequence ID" value="TWF53266.1"/>
    <property type="molecule type" value="Genomic_DNA"/>
</dbReference>
<keyword evidence="3" id="KW-1185">Reference proteome</keyword>
<comment type="caution">
    <text evidence="2">The sequence shown here is derived from an EMBL/GenBank/DDBJ whole genome shotgun (WGS) entry which is preliminary data.</text>
</comment>
<evidence type="ECO:0000313" key="3">
    <source>
        <dbReference type="Proteomes" id="UP000320653"/>
    </source>
</evidence>
<organism evidence="2 3">
    <name type="scientific">Neorhizobium alkalisoli</name>
    <dbReference type="NCBI Taxonomy" id="528178"/>
    <lineage>
        <taxon>Bacteria</taxon>
        <taxon>Pseudomonadati</taxon>
        <taxon>Pseudomonadota</taxon>
        <taxon>Alphaproteobacteria</taxon>
        <taxon>Hyphomicrobiales</taxon>
        <taxon>Rhizobiaceae</taxon>
        <taxon>Rhizobium/Agrobacterium group</taxon>
        <taxon>Neorhizobium</taxon>
    </lineage>
</organism>
<protein>
    <submittedName>
        <fullName evidence="2">Uncharacterized protein</fullName>
    </submittedName>
</protein>
<dbReference type="Proteomes" id="UP000320653">
    <property type="component" value="Unassembled WGS sequence"/>
</dbReference>
<gene>
    <name evidence="2" type="ORF">FHW37_104543</name>
</gene>